<evidence type="ECO:0000256" key="2">
    <source>
        <dbReference type="ARBA" id="ARBA00022771"/>
    </source>
</evidence>
<comment type="caution">
    <text evidence="6">The sequence shown here is derived from an EMBL/GenBank/DDBJ whole genome shotgun (WGS) entry which is preliminary data.</text>
</comment>
<evidence type="ECO:0000313" key="7">
    <source>
        <dbReference type="Proteomes" id="UP000554482"/>
    </source>
</evidence>
<keyword evidence="3" id="KW-0862">Zinc</keyword>
<keyword evidence="7" id="KW-1185">Reference proteome</keyword>
<organism evidence="6 7">
    <name type="scientific">Thalictrum thalictroides</name>
    <name type="common">Rue-anemone</name>
    <name type="synonym">Anemone thalictroides</name>
    <dbReference type="NCBI Taxonomy" id="46969"/>
    <lineage>
        <taxon>Eukaryota</taxon>
        <taxon>Viridiplantae</taxon>
        <taxon>Streptophyta</taxon>
        <taxon>Embryophyta</taxon>
        <taxon>Tracheophyta</taxon>
        <taxon>Spermatophyta</taxon>
        <taxon>Magnoliopsida</taxon>
        <taxon>Ranunculales</taxon>
        <taxon>Ranunculaceae</taxon>
        <taxon>Thalictroideae</taxon>
        <taxon>Thalictrum</taxon>
    </lineage>
</organism>
<dbReference type="AlphaFoldDB" id="A0A7J6X8H9"/>
<feature type="region of interest" description="Disordered" evidence="4">
    <location>
        <begin position="1"/>
        <end position="52"/>
    </location>
</feature>
<dbReference type="PANTHER" id="PTHR34396">
    <property type="entry name" value="OS03G0264950 PROTEIN-RELATED"/>
    <property type="match status" value="1"/>
</dbReference>
<dbReference type="SMART" id="SM00614">
    <property type="entry name" value="ZnF_BED"/>
    <property type="match status" value="1"/>
</dbReference>
<protein>
    <recommendedName>
        <fullName evidence="5">BED-type domain-containing protein</fullName>
    </recommendedName>
</protein>
<proteinExistence type="predicted"/>
<evidence type="ECO:0000256" key="1">
    <source>
        <dbReference type="ARBA" id="ARBA00022723"/>
    </source>
</evidence>
<dbReference type="GO" id="GO:0008270">
    <property type="term" value="F:zinc ion binding"/>
    <property type="evidence" value="ECO:0007669"/>
    <property type="project" value="UniProtKB-KW"/>
</dbReference>
<dbReference type="OrthoDB" id="1721699at2759"/>
<dbReference type="Proteomes" id="UP000554482">
    <property type="component" value="Unassembled WGS sequence"/>
</dbReference>
<sequence length="123" mass="13134">MSSPNPELSVNLGGSSTTPIGVYDSATNNPVEQVEEVAPSEENVSSKRQKRSAVWNDVTETEVNGKTVVKCNHCNVKLTLSKGAPTTSFKRHIEPCVVRKAKISGKGSGSTQALLNYETIGDD</sequence>
<dbReference type="InterPro" id="IPR003656">
    <property type="entry name" value="Znf_BED"/>
</dbReference>
<dbReference type="InterPro" id="IPR053031">
    <property type="entry name" value="Cuticle_assoc_protein"/>
</dbReference>
<reference evidence="6 7" key="1">
    <citation type="submission" date="2020-06" db="EMBL/GenBank/DDBJ databases">
        <title>Transcriptomic and genomic resources for Thalictrum thalictroides and T. hernandezii: Facilitating candidate gene discovery in an emerging model plant lineage.</title>
        <authorList>
            <person name="Arias T."/>
            <person name="Riano-Pachon D.M."/>
            <person name="Di Stilio V.S."/>
        </authorList>
    </citation>
    <scope>NUCLEOTIDE SEQUENCE [LARGE SCALE GENOMIC DNA]</scope>
    <source>
        <strain evidence="7">cv. WT478/WT964</strain>
        <tissue evidence="6">Leaves</tissue>
    </source>
</reference>
<dbReference type="PANTHER" id="PTHR34396:SF25">
    <property type="entry name" value="BOUNDARY ELEMENT ASSOCIATED FACTOR"/>
    <property type="match status" value="1"/>
</dbReference>
<dbReference type="EMBL" id="JABWDY010004401">
    <property type="protein sequence ID" value="KAF5205198.1"/>
    <property type="molecule type" value="Genomic_DNA"/>
</dbReference>
<evidence type="ECO:0000256" key="3">
    <source>
        <dbReference type="ARBA" id="ARBA00022833"/>
    </source>
</evidence>
<gene>
    <name evidence="6" type="ORF">FRX31_005215</name>
</gene>
<evidence type="ECO:0000256" key="4">
    <source>
        <dbReference type="SAM" id="MobiDB-lite"/>
    </source>
</evidence>
<keyword evidence="2" id="KW-0863">Zinc-finger</keyword>
<dbReference type="Pfam" id="PF02892">
    <property type="entry name" value="zf-BED"/>
    <property type="match status" value="1"/>
</dbReference>
<dbReference type="GO" id="GO:0006357">
    <property type="term" value="P:regulation of transcription by RNA polymerase II"/>
    <property type="evidence" value="ECO:0007669"/>
    <property type="project" value="TreeGrafter"/>
</dbReference>
<accession>A0A7J6X8H9</accession>
<evidence type="ECO:0000313" key="6">
    <source>
        <dbReference type="EMBL" id="KAF5205198.1"/>
    </source>
</evidence>
<feature type="compositionally biased region" description="Polar residues" evidence="4">
    <location>
        <begin position="1"/>
        <end position="31"/>
    </location>
</feature>
<dbReference type="GO" id="GO:1990837">
    <property type="term" value="F:sequence-specific double-stranded DNA binding"/>
    <property type="evidence" value="ECO:0007669"/>
    <property type="project" value="TreeGrafter"/>
</dbReference>
<evidence type="ECO:0000259" key="5">
    <source>
        <dbReference type="Pfam" id="PF02892"/>
    </source>
</evidence>
<name>A0A7J6X8H9_THATH</name>
<dbReference type="GO" id="GO:0005634">
    <property type="term" value="C:nucleus"/>
    <property type="evidence" value="ECO:0007669"/>
    <property type="project" value="TreeGrafter"/>
</dbReference>
<keyword evidence="1" id="KW-0479">Metal-binding</keyword>
<feature type="domain" description="BED-type" evidence="5">
    <location>
        <begin position="53"/>
        <end position="94"/>
    </location>
</feature>